<gene>
    <name evidence="6" type="ORF">ACFPJ6_07790</name>
</gene>
<feature type="transmembrane region" description="Helical" evidence="5">
    <location>
        <begin position="179"/>
        <end position="202"/>
    </location>
</feature>
<organism evidence="6 7">
    <name type="scientific">Aquipuribacter nitratireducens</name>
    <dbReference type="NCBI Taxonomy" id="650104"/>
    <lineage>
        <taxon>Bacteria</taxon>
        <taxon>Bacillati</taxon>
        <taxon>Actinomycetota</taxon>
        <taxon>Actinomycetes</taxon>
        <taxon>Micrococcales</taxon>
        <taxon>Intrasporangiaceae</taxon>
        <taxon>Aquipuribacter</taxon>
    </lineage>
</organism>
<feature type="transmembrane region" description="Helical" evidence="5">
    <location>
        <begin position="82"/>
        <end position="101"/>
    </location>
</feature>
<feature type="transmembrane region" description="Helical" evidence="5">
    <location>
        <begin position="52"/>
        <end position="70"/>
    </location>
</feature>
<dbReference type="SUPFAM" id="SSF81324">
    <property type="entry name" value="Voltage-gated potassium channels"/>
    <property type="match status" value="1"/>
</dbReference>
<keyword evidence="7" id="KW-1185">Reference proteome</keyword>
<dbReference type="Gene3D" id="1.20.120.350">
    <property type="entry name" value="Voltage-gated potassium channels. Chain C"/>
    <property type="match status" value="1"/>
</dbReference>
<evidence type="ECO:0000313" key="6">
    <source>
        <dbReference type="EMBL" id="MFC5380687.1"/>
    </source>
</evidence>
<evidence type="ECO:0000256" key="3">
    <source>
        <dbReference type="ARBA" id="ARBA00022989"/>
    </source>
</evidence>
<comment type="subcellular location">
    <subcellularLocation>
        <location evidence="1">Membrane</location>
        <topology evidence="1">Multi-pass membrane protein</topology>
    </subcellularLocation>
</comment>
<keyword evidence="3 5" id="KW-1133">Transmembrane helix</keyword>
<evidence type="ECO:0000256" key="5">
    <source>
        <dbReference type="SAM" id="Phobius"/>
    </source>
</evidence>
<evidence type="ECO:0000313" key="7">
    <source>
        <dbReference type="Proteomes" id="UP001596122"/>
    </source>
</evidence>
<dbReference type="InterPro" id="IPR027359">
    <property type="entry name" value="Volt_channel_dom_sf"/>
</dbReference>
<protein>
    <submittedName>
        <fullName evidence="6">Uncharacterized protein</fullName>
    </submittedName>
</protein>
<keyword evidence="2 5" id="KW-0812">Transmembrane</keyword>
<evidence type="ECO:0000256" key="4">
    <source>
        <dbReference type="ARBA" id="ARBA00023136"/>
    </source>
</evidence>
<dbReference type="RefSeq" id="WP_340267809.1">
    <property type="nucleotide sequence ID" value="NZ_JBBEOG010000002.1"/>
</dbReference>
<reference evidence="7" key="1">
    <citation type="journal article" date="2019" name="Int. J. Syst. Evol. Microbiol.">
        <title>The Global Catalogue of Microorganisms (GCM) 10K type strain sequencing project: providing services to taxonomists for standard genome sequencing and annotation.</title>
        <authorList>
            <consortium name="The Broad Institute Genomics Platform"/>
            <consortium name="The Broad Institute Genome Sequencing Center for Infectious Disease"/>
            <person name="Wu L."/>
            <person name="Ma J."/>
        </authorList>
    </citation>
    <scope>NUCLEOTIDE SEQUENCE [LARGE SCALE GENOMIC DNA]</scope>
    <source>
        <strain evidence="7">CCUG 43114</strain>
    </source>
</reference>
<name>A0ABW0GLZ9_9MICO</name>
<keyword evidence="4 5" id="KW-0472">Membrane</keyword>
<feature type="transmembrane region" description="Helical" evidence="5">
    <location>
        <begin position="21"/>
        <end position="40"/>
    </location>
</feature>
<dbReference type="Proteomes" id="UP001596122">
    <property type="component" value="Unassembled WGS sequence"/>
</dbReference>
<proteinExistence type="predicted"/>
<evidence type="ECO:0000256" key="1">
    <source>
        <dbReference type="ARBA" id="ARBA00004141"/>
    </source>
</evidence>
<accession>A0ABW0GLZ9</accession>
<comment type="caution">
    <text evidence="6">The sequence shown here is derived from an EMBL/GenBank/DDBJ whole genome shotgun (WGS) entry which is preliminary data.</text>
</comment>
<feature type="transmembrane region" description="Helical" evidence="5">
    <location>
        <begin position="139"/>
        <end position="159"/>
    </location>
</feature>
<dbReference type="EMBL" id="JBHSLD010000007">
    <property type="protein sequence ID" value="MFC5380687.1"/>
    <property type="molecule type" value="Genomic_DNA"/>
</dbReference>
<sequence>MADDPQDPEADPRRQRWERRLAVPVLVAALVSVPAVWLTLLEEPYATVGTVANWLAGAVLVGETLVLLLVGRSRLRWLRENWWLVGLTLLTVAAVVLALGPVQLLRLVRALGALRVLRAGRIVSAARRVRQRAGLSSRWSAVLTIGAGVVVAVFVAAVLSDPTSRSRLLVEDAVGAVLGPVPGTVLVVVAGLLLGVATFVTLRRGDDD</sequence>
<evidence type="ECO:0000256" key="2">
    <source>
        <dbReference type="ARBA" id="ARBA00022692"/>
    </source>
</evidence>